<dbReference type="SUPFAM" id="SSF48013">
    <property type="entry name" value="NusB-like"/>
    <property type="match status" value="1"/>
</dbReference>
<evidence type="ECO:0000256" key="2">
    <source>
        <dbReference type="ARBA" id="ARBA00022814"/>
    </source>
</evidence>
<evidence type="ECO:0000256" key="3">
    <source>
        <dbReference type="ARBA" id="ARBA00022884"/>
    </source>
</evidence>
<dbReference type="Pfam" id="PF01029">
    <property type="entry name" value="NusB"/>
    <property type="match status" value="1"/>
</dbReference>
<feature type="domain" description="NusB/RsmB/TIM44" evidence="6">
    <location>
        <begin position="19"/>
        <end position="143"/>
    </location>
</feature>
<organism evidence="7">
    <name type="scientific">marine metagenome</name>
    <dbReference type="NCBI Taxonomy" id="408172"/>
    <lineage>
        <taxon>unclassified sequences</taxon>
        <taxon>metagenomes</taxon>
        <taxon>ecological metagenomes</taxon>
    </lineage>
</organism>
<accession>A0A382XU74</accession>
<keyword evidence="5" id="KW-0804">Transcription</keyword>
<reference evidence="7" key="1">
    <citation type="submission" date="2018-05" db="EMBL/GenBank/DDBJ databases">
        <authorList>
            <person name="Lanie J.A."/>
            <person name="Ng W.-L."/>
            <person name="Kazmierczak K.M."/>
            <person name="Andrzejewski T.M."/>
            <person name="Davidsen T.M."/>
            <person name="Wayne K.J."/>
            <person name="Tettelin H."/>
            <person name="Glass J.I."/>
            <person name="Rusch D."/>
            <person name="Podicherti R."/>
            <person name="Tsui H.-C.T."/>
            <person name="Winkler M.E."/>
        </authorList>
    </citation>
    <scope>NUCLEOTIDE SEQUENCE</scope>
</reference>
<dbReference type="Gene3D" id="1.10.940.10">
    <property type="entry name" value="NusB-like"/>
    <property type="match status" value="1"/>
</dbReference>
<dbReference type="HAMAP" id="MF_00073">
    <property type="entry name" value="NusB"/>
    <property type="match status" value="1"/>
</dbReference>
<dbReference type="AlphaFoldDB" id="A0A382XU74"/>
<dbReference type="NCBIfam" id="TIGR01951">
    <property type="entry name" value="nusB"/>
    <property type="match status" value="1"/>
</dbReference>
<dbReference type="GO" id="GO:0006353">
    <property type="term" value="P:DNA-templated transcription termination"/>
    <property type="evidence" value="ECO:0007669"/>
    <property type="project" value="InterPro"/>
</dbReference>
<keyword evidence="3" id="KW-0694">RNA-binding</keyword>
<evidence type="ECO:0000256" key="1">
    <source>
        <dbReference type="ARBA" id="ARBA00005952"/>
    </source>
</evidence>
<evidence type="ECO:0000256" key="5">
    <source>
        <dbReference type="ARBA" id="ARBA00023163"/>
    </source>
</evidence>
<gene>
    <name evidence="7" type="ORF">METZ01_LOCUS427541</name>
</gene>
<dbReference type="InterPro" id="IPR011605">
    <property type="entry name" value="NusB_fam"/>
</dbReference>
<dbReference type="PANTHER" id="PTHR11078">
    <property type="entry name" value="N UTILIZATION SUBSTANCE PROTEIN B-RELATED"/>
    <property type="match status" value="1"/>
</dbReference>
<sequence>MKTPTKQRKSSNSKYHPRRQARECVFQGLYSLEISGDSRDKIFEDMLNRYSFDENTKSFVSSLYIKTLDQKQFLKKTISKFLENWELERIALIDNLILQMAACELLFFDDVPPKVSISEAIEIAKKYSTDDSSGFVNGILDTVFREMVKKNVESQ</sequence>
<dbReference type="GO" id="GO:0003723">
    <property type="term" value="F:RNA binding"/>
    <property type="evidence" value="ECO:0007669"/>
    <property type="project" value="UniProtKB-KW"/>
</dbReference>
<evidence type="ECO:0000256" key="4">
    <source>
        <dbReference type="ARBA" id="ARBA00023015"/>
    </source>
</evidence>
<proteinExistence type="inferred from homology"/>
<dbReference type="InterPro" id="IPR006027">
    <property type="entry name" value="NusB_RsmB_TIM44"/>
</dbReference>
<evidence type="ECO:0000259" key="6">
    <source>
        <dbReference type="Pfam" id="PF01029"/>
    </source>
</evidence>
<dbReference type="CDD" id="cd00619">
    <property type="entry name" value="Terminator_NusB"/>
    <property type="match status" value="1"/>
</dbReference>
<name>A0A382XU74_9ZZZZ</name>
<comment type="similarity">
    <text evidence="1">Belongs to the NusB family.</text>
</comment>
<dbReference type="EMBL" id="UINC01170573">
    <property type="protein sequence ID" value="SVD74687.1"/>
    <property type="molecule type" value="Genomic_DNA"/>
</dbReference>
<keyword evidence="4" id="KW-0805">Transcription regulation</keyword>
<dbReference type="GO" id="GO:0031564">
    <property type="term" value="P:transcription antitermination"/>
    <property type="evidence" value="ECO:0007669"/>
    <property type="project" value="UniProtKB-KW"/>
</dbReference>
<evidence type="ECO:0000313" key="7">
    <source>
        <dbReference type="EMBL" id="SVD74687.1"/>
    </source>
</evidence>
<dbReference type="PANTHER" id="PTHR11078:SF3">
    <property type="entry name" value="ANTITERMINATION NUSB DOMAIN-CONTAINING PROTEIN"/>
    <property type="match status" value="1"/>
</dbReference>
<dbReference type="GO" id="GO:0005829">
    <property type="term" value="C:cytosol"/>
    <property type="evidence" value="ECO:0007669"/>
    <property type="project" value="TreeGrafter"/>
</dbReference>
<dbReference type="InterPro" id="IPR035926">
    <property type="entry name" value="NusB-like_sf"/>
</dbReference>
<keyword evidence="2" id="KW-0889">Transcription antitermination</keyword>
<protein>
    <recommendedName>
        <fullName evidence="6">NusB/RsmB/TIM44 domain-containing protein</fullName>
    </recommendedName>
</protein>